<evidence type="ECO:0000313" key="1">
    <source>
        <dbReference type="EMBL" id="KAH6946624.1"/>
    </source>
</evidence>
<reference evidence="1" key="1">
    <citation type="submission" date="2020-05" db="EMBL/GenBank/DDBJ databases">
        <title>Large-scale comparative analyses of tick genomes elucidate their genetic diversity and vector capacities.</title>
        <authorList>
            <person name="Jia N."/>
            <person name="Wang J."/>
            <person name="Shi W."/>
            <person name="Du L."/>
            <person name="Sun Y."/>
            <person name="Zhan W."/>
            <person name="Jiang J."/>
            <person name="Wang Q."/>
            <person name="Zhang B."/>
            <person name="Ji P."/>
            <person name="Sakyi L.B."/>
            <person name="Cui X."/>
            <person name="Yuan T."/>
            <person name="Jiang B."/>
            <person name="Yang W."/>
            <person name="Lam T.T.-Y."/>
            <person name="Chang Q."/>
            <person name="Ding S."/>
            <person name="Wang X."/>
            <person name="Zhu J."/>
            <person name="Ruan X."/>
            <person name="Zhao L."/>
            <person name="Wei J."/>
            <person name="Que T."/>
            <person name="Du C."/>
            <person name="Cheng J."/>
            <person name="Dai P."/>
            <person name="Han X."/>
            <person name="Huang E."/>
            <person name="Gao Y."/>
            <person name="Liu J."/>
            <person name="Shao H."/>
            <person name="Ye R."/>
            <person name="Li L."/>
            <person name="Wei W."/>
            <person name="Wang X."/>
            <person name="Wang C."/>
            <person name="Yang T."/>
            <person name="Huo Q."/>
            <person name="Li W."/>
            <person name="Guo W."/>
            <person name="Chen H."/>
            <person name="Zhou L."/>
            <person name="Ni X."/>
            <person name="Tian J."/>
            <person name="Zhou Y."/>
            <person name="Sheng Y."/>
            <person name="Liu T."/>
            <person name="Pan Y."/>
            <person name="Xia L."/>
            <person name="Li J."/>
            <person name="Zhao F."/>
            <person name="Cao W."/>
        </authorList>
    </citation>
    <scope>NUCLEOTIDE SEQUENCE</scope>
    <source>
        <strain evidence="1">Hyas-2018</strain>
    </source>
</reference>
<dbReference type="EMBL" id="CM023481">
    <property type="protein sequence ID" value="KAH6946624.1"/>
    <property type="molecule type" value="Genomic_DNA"/>
</dbReference>
<evidence type="ECO:0000313" key="2">
    <source>
        <dbReference type="Proteomes" id="UP000821845"/>
    </source>
</evidence>
<name>A0ACB7TKS7_HYAAI</name>
<protein>
    <submittedName>
        <fullName evidence="1">Uncharacterized protein</fullName>
    </submittedName>
</protein>
<accession>A0ACB7TKS7</accession>
<keyword evidence="2" id="KW-1185">Reference proteome</keyword>
<dbReference type="Proteomes" id="UP000821845">
    <property type="component" value="Chromosome 1"/>
</dbReference>
<gene>
    <name evidence="1" type="ORF">HPB50_014221</name>
</gene>
<comment type="caution">
    <text evidence="1">The sequence shown here is derived from an EMBL/GenBank/DDBJ whole genome shotgun (WGS) entry which is preliminary data.</text>
</comment>
<proteinExistence type="predicted"/>
<sequence length="177" mass="19032">MTNNEGLVEDWVPNTTSNYSVVCNLHFLPSDFKDGLTRRILKPGAVLSMFPDQAVDAAHTEGVVIKRDGRIRKRKRQPSPSSVSSRALADDRGNDIQEKALKTDEPRASASFRDAGEEAIGLLSGNHFTAGSQDPVATGATINADATNNEGGAPVAGLANSRSRKTATMPYKRYCKT</sequence>
<organism evidence="1 2">
    <name type="scientific">Hyalomma asiaticum</name>
    <name type="common">Tick</name>
    <dbReference type="NCBI Taxonomy" id="266040"/>
    <lineage>
        <taxon>Eukaryota</taxon>
        <taxon>Metazoa</taxon>
        <taxon>Ecdysozoa</taxon>
        <taxon>Arthropoda</taxon>
        <taxon>Chelicerata</taxon>
        <taxon>Arachnida</taxon>
        <taxon>Acari</taxon>
        <taxon>Parasitiformes</taxon>
        <taxon>Ixodida</taxon>
        <taxon>Ixodoidea</taxon>
        <taxon>Ixodidae</taxon>
        <taxon>Hyalomminae</taxon>
        <taxon>Hyalomma</taxon>
    </lineage>
</organism>